<dbReference type="GO" id="GO:0005524">
    <property type="term" value="F:ATP binding"/>
    <property type="evidence" value="ECO:0007669"/>
    <property type="project" value="UniProtKB-KW"/>
</dbReference>
<name>W9Y2C9_9EURO</name>
<dbReference type="GO" id="GO:0006334">
    <property type="term" value="P:nucleosome assembly"/>
    <property type="evidence" value="ECO:0007669"/>
    <property type="project" value="TreeGrafter"/>
</dbReference>
<feature type="compositionally biased region" description="Basic and acidic residues" evidence="10">
    <location>
        <begin position="449"/>
        <end position="458"/>
    </location>
</feature>
<dbReference type="PANTHER" id="PTHR23069">
    <property type="entry name" value="AAA DOMAIN-CONTAINING"/>
    <property type="match status" value="1"/>
</dbReference>
<feature type="region of interest" description="Disordered" evidence="10">
    <location>
        <begin position="1"/>
        <end position="543"/>
    </location>
</feature>
<feature type="region of interest" description="Disordered" evidence="10">
    <location>
        <begin position="1098"/>
        <end position="1142"/>
    </location>
</feature>
<evidence type="ECO:0000256" key="6">
    <source>
        <dbReference type="ARBA" id="ARBA00022801"/>
    </source>
</evidence>
<protein>
    <recommendedName>
        <fullName evidence="11">AAA+ ATPase domain-containing protein</fullName>
    </recommendedName>
</protein>
<feature type="compositionally biased region" description="Basic residues" evidence="10">
    <location>
        <begin position="410"/>
        <end position="420"/>
    </location>
</feature>
<feature type="compositionally biased region" description="Acidic residues" evidence="10">
    <location>
        <begin position="227"/>
        <end position="244"/>
    </location>
</feature>
<dbReference type="GO" id="GO:0042393">
    <property type="term" value="F:histone binding"/>
    <property type="evidence" value="ECO:0007669"/>
    <property type="project" value="UniProtKB-ARBA"/>
</dbReference>
<comment type="caution">
    <text evidence="12">The sequence shown here is derived from an EMBL/GenBank/DDBJ whole genome shotgun (WGS) entry which is preliminary data.</text>
</comment>
<feature type="compositionally biased region" description="Acidic residues" evidence="10">
    <location>
        <begin position="371"/>
        <end position="388"/>
    </location>
</feature>
<feature type="compositionally biased region" description="Gly residues" evidence="10">
    <location>
        <begin position="510"/>
        <end position="526"/>
    </location>
</feature>
<proteinExistence type="inferred from homology"/>
<feature type="compositionally biased region" description="Low complexity" evidence="10">
    <location>
        <begin position="131"/>
        <end position="154"/>
    </location>
</feature>
<dbReference type="GO" id="GO:0006337">
    <property type="term" value="P:nucleosome disassembly"/>
    <property type="evidence" value="ECO:0007669"/>
    <property type="project" value="TreeGrafter"/>
</dbReference>
<gene>
    <name evidence="12" type="ORF">A1O3_03906</name>
</gene>
<dbReference type="GO" id="GO:0003682">
    <property type="term" value="F:chromatin binding"/>
    <property type="evidence" value="ECO:0007669"/>
    <property type="project" value="TreeGrafter"/>
</dbReference>
<feature type="compositionally biased region" description="Basic residues" evidence="10">
    <location>
        <begin position="35"/>
        <end position="55"/>
    </location>
</feature>
<dbReference type="Pfam" id="PF17862">
    <property type="entry name" value="AAA_lid_3"/>
    <property type="match status" value="1"/>
</dbReference>
<dbReference type="SMART" id="SM00382">
    <property type="entry name" value="AAA"/>
    <property type="match status" value="1"/>
</dbReference>
<feature type="compositionally biased region" description="Acidic residues" evidence="10">
    <location>
        <begin position="307"/>
        <end position="317"/>
    </location>
</feature>
<evidence type="ECO:0000256" key="2">
    <source>
        <dbReference type="ARBA" id="ARBA00004286"/>
    </source>
</evidence>
<dbReference type="InterPro" id="IPR045199">
    <property type="entry name" value="ATAD2-like"/>
</dbReference>
<keyword evidence="9" id="KW-0539">Nucleus</keyword>
<feature type="compositionally biased region" description="Acidic residues" evidence="10">
    <location>
        <begin position="14"/>
        <end position="26"/>
    </location>
</feature>
<feature type="compositionally biased region" description="Polar residues" evidence="10">
    <location>
        <begin position="1434"/>
        <end position="1448"/>
    </location>
</feature>
<dbReference type="InterPro" id="IPR003960">
    <property type="entry name" value="ATPase_AAA_CS"/>
</dbReference>
<feature type="compositionally biased region" description="Basic and acidic residues" evidence="10">
    <location>
        <begin position="1113"/>
        <end position="1137"/>
    </location>
</feature>
<dbReference type="EMBL" id="AMGY01000003">
    <property type="protein sequence ID" value="EXJ86952.1"/>
    <property type="molecule type" value="Genomic_DNA"/>
</dbReference>
<keyword evidence="4" id="KW-0158">Chromosome</keyword>
<dbReference type="Gene3D" id="1.10.8.60">
    <property type="match status" value="1"/>
</dbReference>
<accession>W9Y2C9</accession>
<evidence type="ECO:0000256" key="8">
    <source>
        <dbReference type="ARBA" id="ARBA00023117"/>
    </source>
</evidence>
<feature type="region of interest" description="Disordered" evidence="10">
    <location>
        <begin position="1600"/>
        <end position="1660"/>
    </location>
</feature>
<evidence type="ECO:0000256" key="5">
    <source>
        <dbReference type="ARBA" id="ARBA00022741"/>
    </source>
</evidence>
<dbReference type="InterPro" id="IPR003593">
    <property type="entry name" value="AAA+_ATPase"/>
</dbReference>
<dbReference type="GO" id="GO:0016887">
    <property type="term" value="F:ATP hydrolysis activity"/>
    <property type="evidence" value="ECO:0007669"/>
    <property type="project" value="InterPro"/>
</dbReference>
<dbReference type="InterPro" id="IPR041569">
    <property type="entry name" value="AAA_lid_3"/>
</dbReference>
<feature type="region of interest" description="Disordered" evidence="10">
    <location>
        <begin position="1372"/>
        <end position="1553"/>
    </location>
</feature>
<dbReference type="SUPFAM" id="SSF52540">
    <property type="entry name" value="P-loop containing nucleoside triphosphate hydrolases"/>
    <property type="match status" value="2"/>
</dbReference>
<dbReference type="Pfam" id="PF00004">
    <property type="entry name" value="AAA"/>
    <property type="match status" value="2"/>
</dbReference>
<dbReference type="GO" id="GO:0005634">
    <property type="term" value="C:nucleus"/>
    <property type="evidence" value="ECO:0007669"/>
    <property type="project" value="UniProtKB-SubCell"/>
</dbReference>
<feature type="domain" description="AAA+ ATPase" evidence="11">
    <location>
        <begin position="643"/>
        <end position="784"/>
    </location>
</feature>
<dbReference type="RefSeq" id="XP_007732231.1">
    <property type="nucleotide sequence ID" value="XM_007734041.1"/>
</dbReference>
<dbReference type="OrthoDB" id="5421at2759"/>
<keyword evidence="5" id="KW-0547">Nucleotide-binding</keyword>
<keyword evidence="6" id="KW-0378">Hydrolase</keyword>
<dbReference type="FunFam" id="3.40.50.300:FF:001218">
    <property type="entry name" value="AAA family ATPase, putative"/>
    <property type="match status" value="1"/>
</dbReference>
<evidence type="ECO:0000256" key="10">
    <source>
        <dbReference type="SAM" id="MobiDB-lite"/>
    </source>
</evidence>
<evidence type="ECO:0000256" key="9">
    <source>
        <dbReference type="ARBA" id="ARBA00023242"/>
    </source>
</evidence>
<feature type="compositionally biased region" description="Polar residues" evidence="10">
    <location>
        <begin position="1375"/>
        <end position="1391"/>
    </location>
</feature>
<dbReference type="GO" id="GO:0045815">
    <property type="term" value="P:transcription initiation-coupled chromatin remodeling"/>
    <property type="evidence" value="ECO:0007669"/>
    <property type="project" value="TreeGrafter"/>
</dbReference>
<sequence length="1751" mass="192331">MPSYNGKRSLEDIVAQEDSADEDYDDQAPGPSKSRSSRSRKQRGAPARKKQRRVYRGSDIETDEDDVLSDEDQSFDDESDDEPETNERGRPVRKTTKKTVKYEEEDTDDDELVKSSSEEPRTPQPKKGKKLIITLKTGNTPARSTRGLRTRSGSYVGTTTTQPAPVPGATRRSSRLSYNEEEPVVALTNSGNHVEVIRAGSRDPEGIPPRAMKGGKGLKNPSKSTIDEEGESAPREEEAEEELEIQASQQEPIDSDPPNADEADEGTESMPKVVSDVVAAGAEAESDGDFAGDDTPATQEDAQIEPMEADEEDDEDVIPQRRRLTRGASKIQADSPEYEPAQSSKQLRGRPLRSSTKAGASRSRRRKAQDESSDFNPDQEQENQDDMSDSSVSNASPRKDDYESSNNGRRSTRLRSKAVSRQRSEASDQLEELAAEVADLKRDGKKQRRAQDEIVFEPRKRRAGKKPNYDLLRNLAPIEDEEEAAPSPSQRPRKPGGGSWQRSLFDIYGPFGGGTGLPPVLGGGSQGPRAQGGVDSDSSDDEVMKQPRAVGGAVGMTPTAAGAFNLFAQNLNPDAAQATAGTPANLGKMKDKQTLADADPLGVDQNVNFDSVGGLRGHIDQLKEMVALPLLYPEIFLRFKITPPRGVLFHGPPGTGKTLLARALATSVSSQGRKVTFYMRKGADALSKWVGEAERQLRLLFEEARKNQPSIIFFDEIDGLAPVRSSKQEQIHASIVSTLLALMDGMDGRGQVIVIGATNRPDSIDPALRRPGRFDREFYFPLPDTQARRAIIDIHTRGWDPPLPDATKDELAELTKGYGGADLRALCTEAALNAVQRHYPQIYNSTEKLLIDPKQIQVMPKDFMISIKKMTPSSERSTSSGAAPLPPSVAPLLRGQLSQIEQIVAEILPQKKRLTALEEAQYEDVADGHSFGRERMHQAFESARVFRPRLLIHGKVGMGQQYLAAALLSHFEGLHVQAFDLPTLLSDTTASPESTVIRLFAEIKMHKPSVIYIPNVHEWYSTVGQTVISTFLGLLRSVKPTDPVLLLGFVEGDLGDVEEEVKRELFGFSKKNLFRLREPARAERSEFFRSLRDYVKTAPNDFPDPEKRKKRQLERLEVAPPEPEKPAPPPTKEELKAQKKRDRQTLNMLKIRLQPIMDQIRTKHKKFRTGVIDESQIRYLYDEADPGTVTSDLHTEFLARASFRPFEIGTDAHGVPGLVDQANGNFYYNLDTVTIEKRLSNGYYKRPKDFLADIKRLAKDAKTVGDEDRLLKANELLANVEVDIGGIELAETALVAECEHVYERELAREKEALDKARHAHQQGQDMPPPQIVSNVPHGNNSGPSTTTNSTGPILLGEPVQRRNDIMQRLAAAEASPSTSLLTNGVNPSQNEAEAHEGAQGSHSNHDDHEADAEGDTPMGGIESHVNSHEKSNETQKTPTTSSFGNRESAQPRPFHSYTAPSQQLLKESGMSAPRSQTGPFTPMPAGSQAAEFQNDASTTQSTSQKKVSSNETEHGQDPDSGPDLFEFQERRSAGGSQIPSTQGTRNPNSGLVGLQPHLLSALKQPELMDSLSVAGNAERLSQDTAGAASQPITEAMRLLPSSKGHGAGRLSQPLPPVPVFSDPPGPTTAPNSQRTNGHGHGHSDIQDLLNPSDEDLPPAPTSPRLNLIQVEEHGLDQFHAEITDKTSGLSVEQLEQVNSVLMDTLWRTRGEWDRRKVLEQISVAFNEVMEDMAESGQEFAPVSWGLSQFQG</sequence>
<dbReference type="FunFam" id="1.10.8.60:FF:000016">
    <property type="entry name" value="ATPase family AAA domain-containing protein 2B"/>
    <property type="match status" value="1"/>
</dbReference>
<dbReference type="GO" id="GO:0140674">
    <property type="term" value="F:ATP-dependent histone chaperone activity"/>
    <property type="evidence" value="ECO:0007669"/>
    <property type="project" value="UniProtKB-ARBA"/>
</dbReference>
<evidence type="ECO:0000313" key="13">
    <source>
        <dbReference type="Proteomes" id="UP000019478"/>
    </source>
</evidence>
<organism evidence="12 13">
    <name type="scientific">Capronia epimyces CBS 606.96</name>
    <dbReference type="NCBI Taxonomy" id="1182542"/>
    <lineage>
        <taxon>Eukaryota</taxon>
        <taxon>Fungi</taxon>
        <taxon>Dikarya</taxon>
        <taxon>Ascomycota</taxon>
        <taxon>Pezizomycotina</taxon>
        <taxon>Eurotiomycetes</taxon>
        <taxon>Chaetothyriomycetidae</taxon>
        <taxon>Chaetothyriales</taxon>
        <taxon>Herpotrichiellaceae</taxon>
        <taxon>Capronia</taxon>
    </lineage>
</organism>
<feature type="compositionally biased region" description="Polar residues" evidence="10">
    <location>
        <begin position="1534"/>
        <end position="1549"/>
    </location>
</feature>
<dbReference type="eggNOG" id="KOG0732">
    <property type="taxonomic scope" value="Eukaryota"/>
</dbReference>
<dbReference type="STRING" id="1182542.W9Y2C9"/>
<keyword evidence="8" id="KW-0103">Bromodomain</keyword>
<dbReference type="GeneID" id="19168031"/>
<comment type="similarity">
    <text evidence="3">Belongs to the AAA ATPase family.</text>
</comment>
<evidence type="ECO:0000256" key="4">
    <source>
        <dbReference type="ARBA" id="ARBA00022454"/>
    </source>
</evidence>
<comment type="subcellular location">
    <subcellularLocation>
        <location evidence="2">Chromosome</location>
    </subcellularLocation>
    <subcellularLocation>
        <location evidence="1">Nucleus</location>
    </subcellularLocation>
</comment>
<evidence type="ECO:0000256" key="1">
    <source>
        <dbReference type="ARBA" id="ARBA00004123"/>
    </source>
</evidence>
<dbReference type="InterPro" id="IPR027417">
    <property type="entry name" value="P-loop_NTPase"/>
</dbReference>
<evidence type="ECO:0000313" key="12">
    <source>
        <dbReference type="EMBL" id="EXJ86952.1"/>
    </source>
</evidence>
<dbReference type="GO" id="GO:0000785">
    <property type="term" value="C:chromatin"/>
    <property type="evidence" value="ECO:0007669"/>
    <property type="project" value="UniProtKB-ARBA"/>
</dbReference>
<feature type="compositionally biased region" description="Low complexity" evidence="10">
    <location>
        <begin position="1338"/>
        <end position="1352"/>
    </location>
</feature>
<feature type="compositionally biased region" description="Acidic residues" evidence="10">
    <location>
        <begin position="60"/>
        <end position="84"/>
    </location>
</feature>
<feature type="compositionally biased region" description="Low complexity" evidence="10">
    <location>
        <begin position="1497"/>
        <end position="1509"/>
    </location>
</feature>
<dbReference type="HOGENOM" id="CLU_000536_3_0_1"/>
<feature type="compositionally biased region" description="Low complexity" evidence="10">
    <location>
        <begin position="527"/>
        <end position="536"/>
    </location>
</feature>
<evidence type="ECO:0000256" key="3">
    <source>
        <dbReference type="ARBA" id="ARBA00006914"/>
    </source>
</evidence>
<evidence type="ECO:0000256" key="7">
    <source>
        <dbReference type="ARBA" id="ARBA00022840"/>
    </source>
</evidence>
<feature type="compositionally biased region" description="Pro residues" evidence="10">
    <location>
        <begin position="1613"/>
        <end position="1627"/>
    </location>
</feature>
<evidence type="ECO:0000259" key="11">
    <source>
        <dbReference type="SMART" id="SM00382"/>
    </source>
</evidence>
<dbReference type="Proteomes" id="UP000019478">
    <property type="component" value="Unassembled WGS sequence"/>
</dbReference>
<dbReference type="FunFam" id="3.40.50.300:FF:000061">
    <property type="entry name" value="ATPase family, AAA domain-containing 2"/>
    <property type="match status" value="1"/>
</dbReference>
<dbReference type="InterPro" id="IPR003959">
    <property type="entry name" value="ATPase_AAA_core"/>
</dbReference>
<reference evidence="12 13" key="1">
    <citation type="submission" date="2013-03" db="EMBL/GenBank/DDBJ databases">
        <title>The Genome Sequence of Capronia epimyces CBS 606.96.</title>
        <authorList>
            <consortium name="The Broad Institute Genomics Platform"/>
            <person name="Cuomo C."/>
            <person name="de Hoog S."/>
            <person name="Gorbushina A."/>
            <person name="Walker B."/>
            <person name="Young S.K."/>
            <person name="Zeng Q."/>
            <person name="Gargeya S."/>
            <person name="Fitzgerald M."/>
            <person name="Haas B."/>
            <person name="Abouelleil A."/>
            <person name="Allen A.W."/>
            <person name="Alvarado L."/>
            <person name="Arachchi H.M."/>
            <person name="Berlin A.M."/>
            <person name="Chapman S.B."/>
            <person name="Gainer-Dewar J."/>
            <person name="Goldberg J."/>
            <person name="Griggs A."/>
            <person name="Gujja S."/>
            <person name="Hansen M."/>
            <person name="Howarth C."/>
            <person name="Imamovic A."/>
            <person name="Ireland A."/>
            <person name="Larimer J."/>
            <person name="McCowan C."/>
            <person name="Murphy C."/>
            <person name="Pearson M."/>
            <person name="Poon T.W."/>
            <person name="Priest M."/>
            <person name="Roberts A."/>
            <person name="Saif S."/>
            <person name="Shea T."/>
            <person name="Sisk P."/>
            <person name="Sykes S."/>
            <person name="Wortman J."/>
            <person name="Nusbaum C."/>
            <person name="Birren B."/>
        </authorList>
    </citation>
    <scope>NUCLEOTIDE SEQUENCE [LARGE SCALE GENOMIC DNA]</scope>
    <source>
        <strain evidence="12 13">CBS 606.96</strain>
    </source>
</reference>
<dbReference type="Gene3D" id="3.40.50.300">
    <property type="entry name" value="P-loop containing nucleotide triphosphate hydrolases"/>
    <property type="match status" value="2"/>
</dbReference>
<dbReference type="CDD" id="cd05491">
    <property type="entry name" value="Bromo_TBP7_like"/>
    <property type="match status" value="1"/>
</dbReference>
<feature type="compositionally biased region" description="Basic and acidic residues" evidence="10">
    <location>
        <begin position="112"/>
        <end position="121"/>
    </location>
</feature>
<keyword evidence="7" id="KW-0067">ATP-binding</keyword>
<feature type="region of interest" description="Disordered" evidence="10">
    <location>
        <begin position="1312"/>
        <end position="1355"/>
    </location>
</feature>
<keyword evidence="13" id="KW-1185">Reference proteome</keyword>
<dbReference type="PROSITE" id="PS00674">
    <property type="entry name" value="AAA"/>
    <property type="match status" value="1"/>
</dbReference>
<dbReference type="PANTHER" id="PTHR23069:SF0">
    <property type="entry name" value="TAT-BINDING HOMOLOG 7"/>
    <property type="match status" value="1"/>
</dbReference>